<evidence type="ECO:0000313" key="2">
    <source>
        <dbReference type="Proteomes" id="UP001632037"/>
    </source>
</evidence>
<dbReference type="SUPFAM" id="SSF52058">
    <property type="entry name" value="L domain-like"/>
    <property type="match status" value="1"/>
</dbReference>
<dbReference type="Proteomes" id="UP001632037">
    <property type="component" value="Unassembled WGS sequence"/>
</dbReference>
<organism evidence="1 2">
    <name type="scientific">Phytophthora oleae</name>
    <dbReference type="NCBI Taxonomy" id="2107226"/>
    <lineage>
        <taxon>Eukaryota</taxon>
        <taxon>Sar</taxon>
        <taxon>Stramenopiles</taxon>
        <taxon>Oomycota</taxon>
        <taxon>Peronosporomycetes</taxon>
        <taxon>Peronosporales</taxon>
        <taxon>Peronosporaceae</taxon>
        <taxon>Phytophthora</taxon>
    </lineage>
</organism>
<proteinExistence type="predicted"/>
<comment type="caution">
    <text evidence="1">The sequence shown here is derived from an EMBL/GenBank/DDBJ whole genome shotgun (WGS) entry which is preliminary data.</text>
</comment>
<evidence type="ECO:0000313" key="1">
    <source>
        <dbReference type="EMBL" id="KAL3674025.1"/>
    </source>
</evidence>
<dbReference type="Gene3D" id="3.80.10.10">
    <property type="entry name" value="Ribonuclease Inhibitor"/>
    <property type="match status" value="1"/>
</dbReference>
<accession>A0ABD3G4G4</accession>
<gene>
    <name evidence="1" type="ORF">V7S43_001708</name>
</gene>
<keyword evidence="2" id="KW-1185">Reference proteome</keyword>
<reference evidence="1 2" key="1">
    <citation type="submission" date="2024-09" db="EMBL/GenBank/DDBJ databases">
        <title>Genome sequencing and assembly of Phytophthora oleae, isolate VK10A, causative agent of rot of olive drupes.</title>
        <authorList>
            <person name="Conti Taguali S."/>
            <person name="Riolo M."/>
            <person name="La Spada F."/>
            <person name="Cacciola S.O."/>
            <person name="Dionisio G."/>
        </authorList>
    </citation>
    <scope>NUCLEOTIDE SEQUENCE [LARGE SCALE GENOMIC DNA]</scope>
    <source>
        <strain evidence="1 2">VK10A</strain>
    </source>
</reference>
<dbReference type="AlphaFoldDB" id="A0ABD3G4G4"/>
<dbReference type="EMBL" id="JBIMZQ010000002">
    <property type="protein sequence ID" value="KAL3674025.1"/>
    <property type="molecule type" value="Genomic_DNA"/>
</dbReference>
<dbReference type="InterPro" id="IPR032675">
    <property type="entry name" value="LRR_dom_sf"/>
</dbReference>
<name>A0ABD3G4G4_9STRA</name>
<protein>
    <submittedName>
        <fullName evidence="1">Uncharacterized protein</fullName>
    </submittedName>
</protein>
<sequence>MIHIYNSTIVNWSVESSISAAKHTRLLSVLLGKTNMTEFPQGLLQPLPATMMSIQFSETNLTVIPDDLYLRWHFLATVVFENGLLTEIPYQTFFLPTYIMSFMGNRIESVPTLAMMPSGTIIPELRLKNNPLKQLPATLMDPTAFIMSLNVQNTSVTTMPEWVKTQTMVVWAYETPFCAVPMADPALAAKVMCFNRPAGYESFFPCTCFKSSILLHKYLHT</sequence>